<name>A0A9W3JVR5_BACTU</name>
<dbReference type="Proteomes" id="UP000005257">
    <property type="component" value="Chromosome"/>
</dbReference>
<organism evidence="1 2">
    <name type="scientific">Bacillus thuringiensis HD-789</name>
    <dbReference type="NCBI Taxonomy" id="1217737"/>
    <lineage>
        <taxon>Bacteria</taxon>
        <taxon>Bacillati</taxon>
        <taxon>Bacillota</taxon>
        <taxon>Bacilli</taxon>
        <taxon>Bacillales</taxon>
        <taxon>Bacillaceae</taxon>
        <taxon>Bacillus</taxon>
        <taxon>Bacillus cereus group</taxon>
    </lineage>
</organism>
<proteinExistence type="predicted"/>
<dbReference type="KEGG" id="btn:BTF1_27845"/>
<dbReference type="AlphaFoldDB" id="A0A9W3JVR5"/>
<accession>A0A9W3JVR5</accession>
<gene>
    <name evidence="1" type="ORF">BTF1_27845</name>
</gene>
<protein>
    <submittedName>
        <fullName evidence="1">Uncharacterized protein</fullName>
    </submittedName>
</protein>
<evidence type="ECO:0000313" key="1">
    <source>
        <dbReference type="EMBL" id="AFQ29729.1"/>
    </source>
</evidence>
<evidence type="ECO:0000313" key="2">
    <source>
        <dbReference type="Proteomes" id="UP000005257"/>
    </source>
</evidence>
<dbReference type="EMBL" id="CP003763">
    <property type="protein sequence ID" value="AFQ29729.1"/>
    <property type="molecule type" value="Genomic_DNA"/>
</dbReference>
<reference evidence="1 2" key="1">
    <citation type="journal article" date="2013" name="Genome Announc.">
        <title>Complete Genome Sequence of Bacillus thuringiensis Serovar Israelensis Strain HD-789.</title>
        <authorList>
            <person name="Doggett N.A."/>
            <person name="Stubben C.J."/>
            <person name="Chertkov O."/>
            <person name="Bruce D.C."/>
            <person name="Detter J.C."/>
            <person name="Johnson S.L."/>
            <person name="Han C.S."/>
        </authorList>
    </citation>
    <scope>NUCLEOTIDE SEQUENCE [LARGE SCALE GENOMIC DNA]</scope>
    <source>
        <strain evidence="1 2">HD-789</strain>
    </source>
</reference>
<sequence>MLKAYFFLARTNIENVTCTDTYTISAKAYKLMEGVFS</sequence>